<dbReference type="GO" id="GO:0004197">
    <property type="term" value="F:cysteine-type endopeptidase activity"/>
    <property type="evidence" value="ECO:0007669"/>
    <property type="project" value="InterPro"/>
</dbReference>
<dbReference type="RefSeq" id="WP_135766831.1">
    <property type="nucleotide sequence ID" value="NZ_RQET01000004.1"/>
</dbReference>
<keyword evidence="2" id="KW-0677">Repeat</keyword>
<dbReference type="PANTHER" id="PTHR44156">
    <property type="entry name" value="SUPERNUMERARY LIMBS, ISOFORM B-RELATED"/>
    <property type="match status" value="1"/>
</dbReference>
<evidence type="ECO:0000256" key="2">
    <source>
        <dbReference type="ARBA" id="ARBA00022737"/>
    </source>
</evidence>
<dbReference type="Pfam" id="PF00656">
    <property type="entry name" value="Peptidase_C14"/>
    <property type="match status" value="1"/>
</dbReference>
<dbReference type="EMBL" id="RQET01000004">
    <property type="protein sequence ID" value="TGK11426.1"/>
    <property type="molecule type" value="Genomic_DNA"/>
</dbReference>
<keyword evidence="7" id="KW-1185">Reference proteome</keyword>
<evidence type="ECO:0000313" key="6">
    <source>
        <dbReference type="EMBL" id="TGK11426.1"/>
    </source>
</evidence>
<dbReference type="PROSITE" id="PS50082">
    <property type="entry name" value="WD_REPEATS_2"/>
    <property type="match status" value="7"/>
</dbReference>
<accession>A0A4R9GH41</accession>
<reference evidence="6" key="1">
    <citation type="journal article" date="2019" name="PLoS Negl. Trop. Dis.">
        <title>Revisiting the worldwide diversity of Leptospira species in the environment.</title>
        <authorList>
            <person name="Vincent A.T."/>
            <person name="Schiettekatte O."/>
            <person name="Bourhy P."/>
            <person name="Veyrier F.J."/>
            <person name="Picardeau M."/>
        </authorList>
    </citation>
    <scope>NUCLEOTIDE SEQUENCE [LARGE SCALE GENOMIC DNA]</scope>
    <source>
        <strain evidence="6">SSW15</strain>
    </source>
</reference>
<feature type="domain" description="Peptidase C14 caspase" evidence="5">
    <location>
        <begin position="517"/>
        <end position="747"/>
    </location>
</feature>
<dbReference type="Gene3D" id="2.130.10.10">
    <property type="entry name" value="YVTN repeat-like/Quinoprotein amine dehydrogenase"/>
    <property type="match status" value="1"/>
</dbReference>
<protein>
    <submittedName>
        <fullName evidence="6">Caspase</fullName>
    </submittedName>
</protein>
<dbReference type="InterPro" id="IPR011600">
    <property type="entry name" value="Pept_C14_caspase"/>
</dbReference>
<dbReference type="SMART" id="SM00320">
    <property type="entry name" value="WD40"/>
    <property type="match status" value="7"/>
</dbReference>
<dbReference type="OrthoDB" id="310550at2"/>
<feature type="repeat" description="WD" evidence="3">
    <location>
        <begin position="41"/>
        <end position="82"/>
    </location>
</feature>
<evidence type="ECO:0000313" key="7">
    <source>
        <dbReference type="Proteomes" id="UP000298458"/>
    </source>
</evidence>
<dbReference type="PRINTS" id="PR00320">
    <property type="entry name" value="GPROTEINBRPT"/>
</dbReference>
<keyword evidence="1 3" id="KW-0853">WD repeat</keyword>
<feature type="repeat" description="WD" evidence="3">
    <location>
        <begin position="287"/>
        <end position="321"/>
    </location>
</feature>
<feature type="repeat" description="WD" evidence="3">
    <location>
        <begin position="82"/>
        <end position="123"/>
    </location>
</feature>
<organism evidence="6 7">
    <name type="scientific">Leptospira fletcheri</name>
    <dbReference type="NCBI Taxonomy" id="2484981"/>
    <lineage>
        <taxon>Bacteria</taxon>
        <taxon>Pseudomonadati</taxon>
        <taxon>Spirochaetota</taxon>
        <taxon>Spirochaetia</taxon>
        <taxon>Leptospirales</taxon>
        <taxon>Leptospiraceae</taxon>
        <taxon>Leptospira</taxon>
    </lineage>
</organism>
<dbReference type="InterPro" id="IPR019775">
    <property type="entry name" value="WD40_repeat_CS"/>
</dbReference>
<dbReference type="Pfam" id="PF00400">
    <property type="entry name" value="WD40"/>
    <property type="match status" value="6"/>
</dbReference>
<evidence type="ECO:0000256" key="3">
    <source>
        <dbReference type="PROSITE-ProRule" id="PRU00221"/>
    </source>
</evidence>
<gene>
    <name evidence="6" type="ORF">EHO60_03690</name>
</gene>
<evidence type="ECO:0000256" key="4">
    <source>
        <dbReference type="SAM" id="SignalP"/>
    </source>
</evidence>
<dbReference type="PROSITE" id="PS00678">
    <property type="entry name" value="WD_REPEATS_1"/>
    <property type="match status" value="1"/>
</dbReference>
<feature type="signal peptide" evidence="4">
    <location>
        <begin position="1"/>
        <end position="28"/>
    </location>
</feature>
<keyword evidence="4" id="KW-0732">Signal</keyword>
<feature type="repeat" description="WD" evidence="3">
    <location>
        <begin position="246"/>
        <end position="280"/>
    </location>
</feature>
<dbReference type="InterPro" id="IPR029030">
    <property type="entry name" value="Caspase-like_dom_sf"/>
</dbReference>
<proteinExistence type="predicted"/>
<dbReference type="Proteomes" id="UP000298458">
    <property type="component" value="Unassembled WGS sequence"/>
</dbReference>
<dbReference type="InterPro" id="IPR053299">
    <property type="entry name" value="ASTRA_WD_repeat"/>
</dbReference>
<dbReference type="PROSITE" id="PS50294">
    <property type="entry name" value="WD_REPEATS_REGION"/>
    <property type="match status" value="5"/>
</dbReference>
<dbReference type="Gene3D" id="3.40.50.1460">
    <property type="match status" value="1"/>
</dbReference>
<evidence type="ECO:0000259" key="5">
    <source>
        <dbReference type="Pfam" id="PF00656"/>
    </source>
</evidence>
<dbReference type="InterPro" id="IPR036322">
    <property type="entry name" value="WD40_repeat_dom_sf"/>
</dbReference>
<dbReference type="AlphaFoldDB" id="A0A4R9GH41"/>
<dbReference type="SUPFAM" id="SSF52129">
    <property type="entry name" value="Caspase-like"/>
    <property type="match status" value="1"/>
</dbReference>
<feature type="chain" id="PRO_5020452859" evidence="4">
    <location>
        <begin position="29"/>
        <end position="758"/>
    </location>
</feature>
<dbReference type="InterPro" id="IPR015943">
    <property type="entry name" value="WD40/YVTN_repeat-like_dom_sf"/>
</dbReference>
<dbReference type="SUPFAM" id="SSF50978">
    <property type="entry name" value="WD40 repeat-like"/>
    <property type="match status" value="1"/>
</dbReference>
<name>A0A4R9GH41_9LEPT</name>
<dbReference type="InterPro" id="IPR020472">
    <property type="entry name" value="WD40_PAC1"/>
</dbReference>
<comment type="caution">
    <text evidence="6">The sequence shown here is derived from an EMBL/GenBank/DDBJ whole genome shotgun (WGS) entry which is preliminary data.</text>
</comment>
<dbReference type="GO" id="GO:0006508">
    <property type="term" value="P:proteolysis"/>
    <property type="evidence" value="ECO:0007669"/>
    <property type="project" value="InterPro"/>
</dbReference>
<feature type="repeat" description="WD" evidence="3">
    <location>
        <begin position="205"/>
        <end position="239"/>
    </location>
</feature>
<feature type="repeat" description="WD" evidence="3">
    <location>
        <begin position="133"/>
        <end position="157"/>
    </location>
</feature>
<feature type="repeat" description="WD" evidence="3">
    <location>
        <begin position="164"/>
        <end position="198"/>
    </location>
</feature>
<evidence type="ECO:0000256" key="1">
    <source>
        <dbReference type="ARBA" id="ARBA00022574"/>
    </source>
</evidence>
<dbReference type="InterPro" id="IPR001680">
    <property type="entry name" value="WD40_rpt"/>
</dbReference>
<dbReference type="CDD" id="cd00200">
    <property type="entry name" value="WD40"/>
    <property type="match status" value="1"/>
</dbReference>
<sequence>MKISVRNTSQKILTIFLLALGTSSPVRTQGSAASEETFIPKIARSSGVLSISVSADGNTFVSGCEDKTARIWSLNNRTFVTLSENTSPVTSVSLSPQGDKILTKGDGDTAILWDRSGKKLLATHSSEGWTQVVLFSPDGKSFYTASDDGKIYQWDLSGKLVYRYVFHTDAITSIDASKDGKFLIAGSDDGKISIWQVKGKLLREMEGHSASVSTVAISPSGETFVSGGLDNKAILWNFKGEKLQDFLGHTSSISGIAFAPNGKWIATASQDRTARIWNLSGHLVSVLEGHTEDLTDVKFLHKGEILITSSTDGSHSFWNLKGKRLGNVILTERGKVVFTEDGRFEYDDSHSVDSIEFEDKISGQVVNIDQFFDKLYTPNLYSELLSEVNETKPQKNIVELYKESPAPSVSLAIADMPKTKEQKIDLEIKSCDTGGGIKEVLLYHNGALIDPEKMRGIQIRSEGKCVVRRVVAPLIGGANTFQAVAKSRLGMASFSRNVSIDSDKKFGAGARPALHIVTIGIDRYKNPDLNLKYAVADAKAIRDAVRERAGDLFSNTYVYEAFDSDASREGIERAFHSASEKAKPEDVALIYIAGHGLSEDRTYYFLPQENPGNNIQIIQSGLSQQELVKLVSRIEATKKFVIIDTCQSGGDWLVTMRGGSEDQAALGIFAKTAGVWVVAASLKKQYAWESTLTGHGLLTTSILEALEGKAGKSKTVSVGELIPYINRRVPEIAKDYFKREQYPYTAQHGQDFPIATIK</sequence>